<proteinExistence type="inferred from homology"/>
<dbReference type="Pfam" id="PF01252">
    <property type="entry name" value="Peptidase_A8"/>
    <property type="match status" value="1"/>
</dbReference>
<name>A0A2W1NM64_9FLAO</name>
<feature type="active site" evidence="9">
    <location>
        <position position="197"/>
    </location>
</feature>
<evidence type="ECO:0000256" key="4">
    <source>
        <dbReference type="ARBA" id="ARBA00022692"/>
    </source>
</evidence>
<dbReference type="OrthoDB" id="9810259at2"/>
<keyword evidence="12" id="KW-1185">Reference proteome</keyword>
<accession>A0A2W1NM64</accession>
<keyword evidence="8 9" id="KW-0472">Membrane</keyword>
<feature type="transmembrane region" description="Helical" evidence="9">
    <location>
        <begin position="188"/>
        <end position="209"/>
    </location>
</feature>
<comment type="caution">
    <text evidence="11">The sequence shown here is derived from an EMBL/GenBank/DDBJ whole genome shotgun (WGS) entry which is preliminary data.</text>
</comment>
<evidence type="ECO:0000313" key="11">
    <source>
        <dbReference type="EMBL" id="PZE18946.1"/>
    </source>
</evidence>
<evidence type="ECO:0000256" key="5">
    <source>
        <dbReference type="ARBA" id="ARBA00022750"/>
    </source>
</evidence>
<comment type="catalytic activity">
    <reaction evidence="9">
        <text>Release of signal peptides from bacterial membrane prolipoproteins. Hydrolyzes -Xaa-Yaa-Zaa-|-(S,diacylglyceryl)Cys-, in which Xaa is hydrophobic (preferably Leu), and Yaa (Ala or Ser) and Zaa (Gly or Ala) have small, neutral side chains.</text>
        <dbReference type="EC" id="3.4.23.36"/>
    </reaction>
</comment>
<keyword evidence="6 9" id="KW-0378">Hydrolase</keyword>
<dbReference type="RefSeq" id="WP_111061847.1">
    <property type="nucleotide sequence ID" value="NZ_JBHUCU010000007.1"/>
</dbReference>
<keyword evidence="2 9" id="KW-1003">Cell membrane</keyword>
<keyword evidence="5 9" id="KW-0064">Aspartyl protease</keyword>
<comment type="subcellular location">
    <subcellularLocation>
        <location evidence="9">Cell membrane</location>
        <topology evidence="9">Multi-pass membrane protein</topology>
    </subcellularLocation>
</comment>
<sequence length="228" mass="26162">MPKVNYSTTKKSILVVGIILMILVIDQVFKIWIKQHFNPYETRPLIKGFLELHFIENRGMAFGTEFGAGIWAKYALSTFRLLAIIGIGYYVRKVVISSQHNLLFLIAIALVFAGATGNLIDGMFYDFWFDLDERFRTNWIMEYNADNDVYFPDKLRETGFMLGSVVDMLRFTITWPQKMPFGLGGEEIFPPIWNIADFSISCGVGLLLLKYRKNFGQKKPVDKTPVSS</sequence>
<evidence type="ECO:0000313" key="12">
    <source>
        <dbReference type="Proteomes" id="UP000249248"/>
    </source>
</evidence>
<evidence type="ECO:0000256" key="7">
    <source>
        <dbReference type="ARBA" id="ARBA00022989"/>
    </source>
</evidence>
<evidence type="ECO:0000256" key="1">
    <source>
        <dbReference type="ARBA" id="ARBA00006139"/>
    </source>
</evidence>
<evidence type="ECO:0000256" key="3">
    <source>
        <dbReference type="ARBA" id="ARBA00022670"/>
    </source>
</evidence>
<reference evidence="11 12" key="1">
    <citation type="submission" date="2018-06" db="EMBL/GenBank/DDBJ databases">
        <title>The draft genome sequence of Crocinitomix sp. SM1701.</title>
        <authorList>
            <person name="Zhang X."/>
        </authorList>
    </citation>
    <scope>NUCLEOTIDE SEQUENCE [LARGE SCALE GENOMIC DNA]</scope>
    <source>
        <strain evidence="11 12">SM1701</strain>
    </source>
</reference>
<dbReference type="PANTHER" id="PTHR33695">
    <property type="entry name" value="LIPOPROTEIN SIGNAL PEPTIDASE"/>
    <property type="match status" value="1"/>
</dbReference>
<keyword evidence="3 9" id="KW-0645">Protease</keyword>
<dbReference type="InterPro" id="IPR001872">
    <property type="entry name" value="Peptidase_A8"/>
</dbReference>
<comment type="function">
    <text evidence="9">This protein specifically catalyzes the removal of signal peptides from prolipoproteins.</text>
</comment>
<evidence type="ECO:0000256" key="9">
    <source>
        <dbReference type="HAMAP-Rule" id="MF_00161"/>
    </source>
</evidence>
<dbReference type="EMBL" id="QKSB01000001">
    <property type="protein sequence ID" value="PZE18946.1"/>
    <property type="molecule type" value="Genomic_DNA"/>
</dbReference>
<feature type="transmembrane region" description="Helical" evidence="9">
    <location>
        <begin position="70"/>
        <end position="90"/>
    </location>
</feature>
<dbReference type="AlphaFoldDB" id="A0A2W1NM64"/>
<dbReference type="PRINTS" id="PR00781">
    <property type="entry name" value="LIPOSIGPTASE"/>
</dbReference>
<dbReference type="UniPathway" id="UPA00665"/>
<organism evidence="11 12">
    <name type="scientific">Putridiphycobacter roseus</name>
    <dbReference type="NCBI Taxonomy" id="2219161"/>
    <lineage>
        <taxon>Bacteria</taxon>
        <taxon>Pseudomonadati</taxon>
        <taxon>Bacteroidota</taxon>
        <taxon>Flavobacteriia</taxon>
        <taxon>Flavobacteriales</taxon>
        <taxon>Crocinitomicaceae</taxon>
        <taxon>Putridiphycobacter</taxon>
    </lineage>
</organism>
<evidence type="ECO:0000256" key="10">
    <source>
        <dbReference type="RuleBase" id="RU004181"/>
    </source>
</evidence>
<dbReference type="GO" id="GO:0004190">
    <property type="term" value="F:aspartic-type endopeptidase activity"/>
    <property type="evidence" value="ECO:0007669"/>
    <property type="project" value="UniProtKB-UniRule"/>
</dbReference>
<feature type="transmembrane region" description="Helical" evidence="9">
    <location>
        <begin position="12"/>
        <end position="33"/>
    </location>
</feature>
<evidence type="ECO:0000256" key="2">
    <source>
        <dbReference type="ARBA" id="ARBA00022475"/>
    </source>
</evidence>
<evidence type="ECO:0000256" key="8">
    <source>
        <dbReference type="ARBA" id="ARBA00023136"/>
    </source>
</evidence>
<dbReference type="GO" id="GO:0005886">
    <property type="term" value="C:plasma membrane"/>
    <property type="evidence" value="ECO:0007669"/>
    <property type="project" value="UniProtKB-SubCell"/>
</dbReference>
<keyword evidence="11" id="KW-0449">Lipoprotein</keyword>
<dbReference type="Proteomes" id="UP000249248">
    <property type="component" value="Unassembled WGS sequence"/>
</dbReference>
<dbReference type="EC" id="3.4.23.36" evidence="9"/>
<comment type="similarity">
    <text evidence="1 9 10">Belongs to the peptidase A8 family.</text>
</comment>
<feature type="transmembrane region" description="Helical" evidence="9">
    <location>
        <begin position="102"/>
        <end position="120"/>
    </location>
</feature>
<comment type="pathway">
    <text evidence="9">Protein modification; lipoprotein biosynthesis (signal peptide cleavage).</text>
</comment>
<dbReference type="GO" id="GO:0006508">
    <property type="term" value="P:proteolysis"/>
    <property type="evidence" value="ECO:0007669"/>
    <property type="project" value="UniProtKB-KW"/>
</dbReference>
<keyword evidence="4 9" id="KW-0812">Transmembrane</keyword>
<gene>
    <name evidence="9" type="primary">lspA</name>
    <name evidence="11" type="ORF">DNU06_03705</name>
</gene>
<evidence type="ECO:0000256" key="6">
    <source>
        <dbReference type="ARBA" id="ARBA00022801"/>
    </source>
</evidence>
<dbReference type="PANTHER" id="PTHR33695:SF1">
    <property type="entry name" value="LIPOPROTEIN SIGNAL PEPTIDASE"/>
    <property type="match status" value="1"/>
</dbReference>
<feature type="active site" evidence="9">
    <location>
        <position position="167"/>
    </location>
</feature>
<protein>
    <recommendedName>
        <fullName evidence="9">Lipoprotein signal peptidase</fullName>
        <ecNumber evidence="9">3.4.23.36</ecNumber>
    </recommendedName>
    <alternativeName>
        <fullName evidence="9">Prolipoprotein signal peptidase</fullName>
    </alternativeName>
    <alternativeName>
        <fullName evidence="9">Signal peptidase II</fullName>
        <shortName evidence="9">SPase II</shortName>
    </alternativeName>
</protein>
<dbReference type="HAMAP" id="MF_00161">
    <property type="entry name" value="LspA"/>
    <property type="match status" value="1"/>
</dbReference>
<keyword evidence="7 9" id="KW-1133">Transmembrane helix</keyword>